<evidence type="ECO:0000313" key="11">
    <source>
        <dbReference type="Proteomes" id="UP001208570"/>
    </source>
</evidence>
<dbReference type="InterPro" id="IPR029713">
    <property type="entry name" value="TMEM168"/>
</dbReference>
<organism evidence="10 11">
    <name type="scientific">Paralvinella palmiformis</name>
    <dbReference type="NCBI Taxonomy" id="53620"/>
    <lineage>
        <taxon>Eukaryota</taxon>
        <taxon>Metazoa</taxon>
        <taxon>Spiralia</taxon>
        <taxon>Lophotrochozoa</taxon>
        <taxon>Annelida</taxon>
        <taxon>Polychaeta</taxon>
        <taxon>Sedentaria</taxon>
        <taxon>Canalipalpata</taxon>
        <taxon>Terebellida</taxon>
        <taxon>Terebelliformia</taxon>
        <taxon>Alvinellidae</taxon>
        <taxon>Paralvinella</taxon>
    </lineage>
</organism>
<dbReference type="PANTHER" id="PTHR14437">
    <property type="entry name" value="TRANSMEMBRANE PROTEIN 168"/>
    <property type="match status" value="1"/>
</dbReference>
<feature type="transmembrane region" description="Helical" evidence="9">
    <location>
        <begin position="205"/>
        <end position="226"/>
    </location>
</feature>
<keyword evidence="5 9" id="KW-1133">Transmembrane helix</keyword>
<feature type="transmembrane region" description="Helical" evidence="9">
    <location>
        <begin position="38"/>
        <end position="61"/>
    </location>
</feature>
<feature type="transmembrane region" description="Helical" evidence="9">
    <location>
        <begin position="73"/>
        <end position="90"/>
    </location>
</feature>
<dbReference type="GO" id="GO:0031965">
    <property type="term" value="C:nuclear membrane"/>
    <property type="evidence" value="ECO:0007669"/>
    <property type="project" value="UniProtKB-SubCell"/>
</dbReference>
<evidence type="ECO:0000256" key="4">
    <source>
        <dbReference type="ARBA" id="ARBA00022692"/>
    </source>
</evidence>
<reference evidence="10" key="1">
    <citation type="journal article" date="2023" name="Mol. Biol. Evol.">
        <title>Third-Generation Sequencing Reveals the Adaptive Role of the Epigenome in Three Deep-Sea Polychaetes.</title>
        <authorList>
            <person name="Perez M."/>
            <person name="Aroh O."/>
            <person name="Sun Y."/>
            <person name="Lan Y."/>
            <person name="Juniper S.K."/>
            <person name="Young C.R."/>
            <person name="Angers B."/>
            <person name="Qian P.Y."/>
        </authorList>
    </citation>
    <scope>NUCLEOTIDE SEQUENCE</scope>
    <source>
        <strain evidence="10">P08H-3</strain>
    </source>
</reference>
<evidence type="ECO:0000256" key="3">
    <source>
        <dbReference type="ARBA" id="ARBA00014572"/>
    </source>
</evidence>
<name>A0AAD9J6F6_9ANNE</name>
<comment type="similarity">
    <text evidence="2">Belongs to the TMEM168 family.</text>
</comment>
<feature type="transmembrane region" description="Helical" evidence="9">
    <location>
        <begin position="247"/>
        <end position="267"/>
    </location>
</feature>
<sequence length="676" mass="76487">MEIRKSLSLQHLGYLDDVVLVAALCLGLYIRWAHSQDMAVLLMAFMGLVILTVTAALVYYFSMQTIGISIARLWIGCLLGVISFPEADIYPSELLQNVHEVMNILLIISLVLRSLWVMVSRLLHLTKPQPKLINYMDCLEMIGMATSTLVVGKDFLSISLLIFALFLVISTVQTRSFLGLLDLIVLTVITSSVFFPKLLNVLVNPYGLILFFWRMSFEPLVDLYFSGLSTLERWYPLLQRSKFTQRLLILAIATFQLAFFVIHSKQIPSHKEWFIVVPLFAVFGFIWMCYHLVFLVTCWQLSAKMADCNLTYSSLEGEARNMNKIMAAKGIRHFSLISQRLAFVTLLTTILLGGISWTTKTPLSIGFWMIVLPTEICVISLLWEMGAKLGGTCVGYGIVAPALYRKASSKATILPAGTVEAVGSRATSLLSSLERFFLYHLIDMFGCDFSSSGITMESISSKLRAFFSQSTVDGPRYDTYLLYYSGPVYENGDWALAGNERLTFDAVLEWWCEVDGQSGARLILILDTEQSYKWLHSVRQLHTDIIGIQTCMLSSNIDPENIAHLGDFTAEWIDYNSGNIGGVRFHSKEHHLRAVYAVSKSWTDFVFHLPTEQDINQHWSLNFPRITMPLIKVTNFPRVGSLCCCDCLVRCLKRKRMLWLPPLECDTGHGFRLIRS</sequence>
<dbReference type="Proteomes" id="UP001208570">
    <property type="component" value="Unassembled WGS sequence"/>
</dbReference>
<evidence type="ECO:0000256" key="1">
    <source>
        <dbReference type="ARBA" id="ARBA00004232"/>
    </source>
</evidence>
<evidence type="ECO:0000313" key="10">
    <source>
        <dbReference type="EMBL" id="KAK2146540.1"/>
    </source>
</evidence>
<evidence type="ECO:0000256" key="8">
    <source>
        <dbReference type="ARBA" id="ARBA00023242"/>
    </source>
</evidence>
<feature type="transmembrane region" description="Helical" evidence="9">
    <location>
        <begin position="102"/>
        <end position="120"/>
    </location>
</feature>
<gene>
    <name evidence="10" type="ORF">LSH36_601g01044</name>
</gene>
<keyword evidence="6 9" id="KW-0472">Membrane</keyword>
<feature type="transmembrane region" description="Helical" evidence="9">
    <location>
        <begin position="273"/>
        <end position="296"/>
    </location>
</feature>
<feature type="transmembrane region" description="Helical" evidence="9">
    <location>
        <begin position="365"/>
        <end position="383"/>
    </location>
</feature>
<dbReference type="PANTHER" id="PTHR14437:SF2">
    <property type="entry name" value="TRANSMEMBRANE PROTEIN 168"/>
    <property type="match status" value="1"/>
</dbReference>
<feature type="transmembrane region" description="Helical" evidence="9">
    <location>
        <begin position="155"/>
        <end position="172"/>
    </location>
</feature>
<feature type="transmembrane region" description="Helical" evidence="9">
    <location>
        <begin position="12"/>
        <end position="32"/>
    </location>
</feature>
<feature type="transmembrane region" description="Helical" evidence="9">
    <location>
        <begin position="341"/>
        <end position="359"/>
    </location>
</feature>
<evidence type="ECO:0000256" key="9">
    <source>
        <dbReference type="SAM" id="Phobius"/>
    </source>
</evidence>
<dbReference type="EMBL" id="JAODUP010000601">
    <property type="protein sequence ID" value="KAK2146540.1"/>
    <property type="molecule type" value="Genomic_DNA"/>
</dbReference>
<evidence type="ECO:0000256" key="5">
    <source>
        <dbReference type="ARBA" id="ARBA00022989"/>
    </source>
</evidence>
<keyword evidence="8" id="KW-0539">Nucleus</keyword>
<dbReference type="AlphaFoldDB" id="A0AAD9J6F6"/>
<evidence type="ECO:0000256" key="2">
    <source>
        <dbReference type="ARBA" id="ARBA00007329"/>
    </source>
</evidence>
<protein>
    <recommendedName>
        <fullName evidence="3">Transmembrane protein 168</fullName>
    </recommendedName>
</protein>
<keyword evidence="11" id="KW-1185">Reference proteome</keyword>
<comment type="subcellular location">
    <subcellularLocation>
        <location evidence="1">Nucleus membrane</location>
        <topology evidence="1">Multi-pass membrane protein</topology>
    </subcellularLocation>
</comment>
<keyword evidence="4 9" id="KW-0812">Transmembrane</keyword>
<comment type="caution">
    <text evidence="10">The sequence shown here is derived from an EMBL/GenBank/DDBJ whole genome shotgun (WGS) entry which is preliminary data.</text>
</comment>
<accession>A0AAD9J6F6</accession>
<keyword evidence="7" id="KW-0325">Glycoprotein</keyword>
<proteinExistence type="inferred from homology"/>
<evidence type="ECO:0000256" key="7">
    <source>
        <dbReference type="ARBA" id="ARBA00023180"/>
    </source>
</evidence>
<evidence type="ECO:0000256" key="6">
    <source>
        <dbReference type="ARBA" id="ARBA00023136"/>
    </source>
</evidence>
<feature type="transmembrane region" description="Helical" evidence="9">
    <location>
        <begin position="179"/>
        <end position="199"/>
    </location>
</feature>